<comment type="caution">
    <text evidence="3">The sequence shown here is derived from an EMBL/GenBank/DDBJ whole genome shotgun (WGS) entry which is preliminary data.</text>
</comment>
<dbReference type="Pfam" id="PF17128">
    <property type="entry name" value="DUF5107"/>
    <property type="match status" value="1"/>
</dbReference>
<dbReference type="PANTHER" id="PTHR12558:SF13">
    <property type="entry name" value="CELL DIVISION CYCLE PROTEIN 27 HOMOLOG"/>
    <property type="match status" value="1"/>
</dbReference>
<dbReference type="PANTHER" id="PTHR12558">
    <property type="entry name" value="CELL DIVISION CYCLE 16,23,27"/>
    <property type="match status" value="1"/>
</dbReference>
<evidence type="ECO:0000313" key="4">
    <source>
        <dbReference type="Proteomes" id="UP000569914"/>
    </source>
</evidence>
<dbReference type="SMART" id="SM00028">
    <property type="entry name" value="TPR"/>
    <property type="match status" value="5"/>
</dbReference>
<dbReference type="Pfam" id="PF13432">
    <property type="entry name" value="TPR_16"/>
    <property type="match status" value="4"/>
</dbReference>
<feature type="repeat" description="TPR" evidence="1">
    <location>
        <begin position="770"/>
        <end position="803"/>
    </location>
</feature>
<dbReference type="PROSITE" id="PS50005">
    <property type="entry name" value="TPR"/>
    <property type="match status" value="1"/>
</dbReference>
<dbReference type="AlphaFoldDB" id="A0A7Y9LEJ3"/>
<dbReference type="Pfam" id="PF14559">
    <property type="entry name" value="TPR_19"/>
    <property type="match status" value="1"/>
</dbReference>
<dbReference type="RefSeq" id="WP_179757608.1">
    <property type="nucleotide sequence ID" value="NZ_JACCBU010000001.1"/>
</dbReference>
<evidence type="ECO:0000256" key="1">
    <source>
        <dbReference type="PROSITE-ProRule" id="PRU00339"/>
    </source>
</evidence>
<dbReference type="InterPro" id="IPR011990">
    <property type="entry name" value="TPR-like_helical_dom_sf"/>
</dbReference>
<gene>
    <name evidence="3" type="ORF">BKA15_006361</name>
</gene>
<dbReference type="Gene3D" id="1.25.40.10">
    <property type="entry name" value="Tetratricopeptide repeat domain"/>
    <property type="match status" value="2"/>
</dbReference>
<protein>
    <submittedName>
        <fullName evidence="3">Tetratricopeptide (TPR) repeat protein</fullName>
    </submittedName>
</protein>
<keyword evidence="4" id="KW-1185">Reference proteome</keyword>
<sequence>MLIEESPRLTLPERPSSLAAAPVAGWREPVLIETYAPLPPDRYPAYLDQRVYQGSSGRVYPLPFFERIDPVRRPVSWDAIHLENEWIRLMILPELGGRIHVGYDKIAEHDFFYRNDVIKPALIGLTGPWIAGGVEFNWPQHHRPATYLPTDATIEQDPDGSVTVWCSDHDPFTRMKGMHGICLRPDRAAIELKVRLYNSSEEPQTFLWWANVAVRAHDQLQAFFPPDVSMVADHARRAVTAFPAADRPYYGIDYPHRASTGSADGGVPGDRIDWYRNIPVPTSYMCLGSEGDFFGAYDHEAGAGFVHVADHRTAVGKKLWTWGNAPFGEAWCRNLTDDSSAYIELMAGVFTDNQPDFSFLAPGETKVFSQFWYPYQGIGPVQAATLDAAISVTDRAVGIAATARHDDATVIIESAAGRAEHPVVLTPGRPVRLPLAGDQDHDLVITVVAGGVELARWARTEPAEPGGPATEPPAPEAVGSVEELYLTGVHLEQYRHATRSPEPYWAEALRRDPDHAPTCTALAARRYRAGHYREADELLRRAVARLSVRNANPADTTAHYYLGLTRDRLGDHDGAYAAYAKAAWNRAWRAPAGYRAAVLDAAAGRNETAVERLTDVLRAEPEHLQARALSVIILRRLGRTDEAERLLAETRRLDPLHWWTNDLAGEPLTDDAQTLLDVALEYVRVGEPEAALRVLERAAIADGSRPLGAPAAGPLIAYRRAELLTELGRAEEAAAALAEARTGSDRWCFPARLDDADLLSRRVSEEPGDHCAAALLGHWLYDRDRVGEAVEAWQRAVRLDPSDPVCWRNLGLAAYNRQRDLASALQSYERAVQAAPEDARLRFEHDQLQARAGIAPAERWARLQDRPDLVRQRDDAVVELAQLRLSLGDHEAATDLLLEREFQPWEGGEGQTLRAWDRACLAQADAALAAGRPRDAVGWLDRTLDPPRSLGEQRHPLANSAWLRLARGDALAAAGDHDAARMEWAEAAAQSGDFLTMSTTPFSEATAASITALRRLGRSGPADELAAGLSIFCDELEATPATVDYFATSLPTLLLFADDPELIKNRRVRFLRAQLAAVNGCRQAALSRLDEILAEDPNHADAIDLKRRLQTQDQSPSLTGEVR</sequence>
<dbReference type="Proteomes" id="UP000569914">
    <property type="component" value="Unassembled WGS sequence"/>
</dbReference>
<keyword evidence="1" id="KW-0802">TPR repeat</keyword>
<dbReference type="SUPFAM" id="SSF48452">
    <property type="entry name" value="TPR-like"/>
    <property type="match status" value="2"/>
</dbReference>
<dbReference type="InterPro" id="IPR033396">
    <property type="entry name" value="DUF5107"/>
</dbReference>
<evidence type="ECO:0000259" key="2">
    <source>
        <dbReference type="Pfam" id="PF17128"/>
    </source>
</evidence>
<dbReference type="EMBL" id="JACCBU010000001">
    <property type="protein sequence ID" value="NYE75032.1"/>
    <property type="molecule type" value="Genomic_DNA"/>
</dbReference>
<evidence type="ECO:0000313" key="3">
    <source>
        <dbReference type="EMBL" id="NYE75032.1"/>
    </source>
</evidence>
<feature type="domain" description="DUF5107" evidence="2">
    <location>
        <begin position="59"/>
        <end position="374"/>
    </location>
</feature>
<accession>A0A7Y9LEJ3</accession>
<name>A0A7Y9LEJ3_9ACTN</name>
<proteinExistence type="predicted"/>
<reference evidence="3 4" key="1">
    <citation type="submission" date="2020-07" db="EMBL/GenBank/DDBJ databases">
        <title>Sequencing the genomes of 1000 actinobacteria strains.</title>
        <authorList>
            <person name="Klenk H.-P."/>
        </authorList>
    </citation>
    <scope>NUCLEOTIDE SEQUENCE [LARGE SCALE GENOMIC DNA]</scope>
    <source>
        <strain evidence="3 4">DSM 22083</strain>
    </source>
</reference>
<organism evidence="3 4">
    <name type="scientific">Microlunatus parietis</name>
    <dbReference type="NCBI Taxonomy" id="682979"/>
    <lineage>
        <taxon>Bacteria</taxon>
        <taxon>Bacillati</taxon>
        <taxon>Actinomycetota</taxon>
        <taxon>Actinomycetes</taxon>
        <taxon>Propionibacteriales</taxon>
        <taxon>Propionibacteriaceae</taxon>
        <taxon>Microlunatus</taxon>
    </lineage>
</organism>
<dbReference type="InterPro" id="IPR019734">
    <property type="entry name" value="TPR_rpt"/>
</dbReference>